<dbReference type="PANTHER" id="PTHR33868">
    <property type="entry name" value="EXPRESSED PROTEIN"/>
    <property type="match status" value="1"/>
</dbReference>
<name>A0ABD3BXL5_9LAMI</name>
<reference evidence="3" key="1">
    <citation type="journal article" date="2024" name="IScience">
        <title>Strigolactones Initiate the Formation of Haustorium-like Structures in Castilleja.</title>
        <authorList>
            <person name="Buerger M."/>
            <person name="Peterson D."/>
            <person name="Chory J."/>
        </authorList>
    </citation>
    <scope>NUCLEOTIDE SEQUENCE [LARGE SCALE GENOMIC DNA]</scope>
</reference>
<keyword evidence="1" id="KW-0812">Transmembrane</keyword>
<keyword evidence="1" id="KW-0472">Membrane</keyword>
<organism evidence="2 3">
    <name type="scientific">Castilleja foliolosa</name>
    <dbReference type="NCBI Taxonomy" id="1961234"/>
    <lineage>
        <taxon>Eukaryota</taxon>
        <taxon>Viridiplantae</taxon>
        <taxon>Streptophyta</taxon>
        <taxon>Embryophyta</taxon>
        <taxon>Tracheophyta</taxon>
        <taxon>Spermatophyta</taxon>
        <taxon>Magnoliopsida</taxon>
        <taxon>eudicotyledons</taxon>
        <taxon>Gunneridae</taxon>
        <taxon>Pentapetalae</taxon>
        <taxon>asterids</taxon>
        <taxon>lamiids</taxon>
        <taxon>Lamiales</taxon>
        <taxon>Orobanchaceae</taxon>
        <taxon>Pedicularideae</taxon>
        <taxon>Castillejinae</taxon>
        <taxon>Castilleja</taxon>
    </lineage>
</organism>
<evidence type="ECO:0000313" key="3">
    <source>
        <dbReference type="Proteomes" id="UP001632038"/>
    </source>
</evidence>
<evidence type="ECO:0000256" key="1">
    <source>
        <dbReference type="SAM" id="Phobius"/>
    </source>
</evidence>
<keyword evidence="3" id="KW-1185">Reference proteome</keyword>
<protein>
    <recommendedName>
        <fullName evidence="4">Transmembrane protein</fullName>
    </recommendedName>
</protein>
<dbReference type="Proteomes" id="UP001632038">
    <property type="component" value="Unassembled WGS sequence"/>
</dbReference>
<feature type="transmembrane region" description="Helical" evidence="1">
    <location>
        <begin position="245"/>
        <end position="268"/>
    </location>
</feature>
<comment type="caution">
    <text evidence="2">The sequence shown here is derived from an EMBL/GenBank/DDBJ whole genome shotgun (WGS) entry which is preliminary data.</text>
</comment>
<evidence type="ECO:0000313" key="2">
    <source>
        <dbReference type="EMBL" id="KAL3622260.1"/>
    </source>
</evidence>
<keyword evidence="1" id="KW-1133">Transmembrane helix</keyword>
<dbReference type="PANTHER" id="PTHR33868:SF2">
    <property type="entry name" value="EXPRESSED PROTEIN"/>
    <property type="match status" value="1"/>
</dbReference>
<dbReference type="EMBL" id="JAVIJP010000060">
    <property type="protein sequence ID" value="KAL3622260.1"/>
    <property type="molecule type" value="Genomic_DNA"/>
</dbReference>
<gene>
    <name evidence="2" type="ORF">CASFOL_033671</name>
</gene>
<evidence type="ECO:0008006" key="4">
    <source>
        <dbReference type="Google" id="ProtNLM"/>
    </source>
</evidence>
<sequence>MVLAEANLAPSSKRGLQLHTNRGYTKRLMDEQFNSVECNNEGGNNEKELYFDSETSWIGAEGNNTPWWRTADTDELASFVAQRSLEHIENCDLPRPQKSSAQGHLVSSANKSLRYIDSAHELLPDMHSPDNNNMTNAQLMEALRHSQTRAREAEKAANQAHADKEHVVKFVFRQASHLFAYKQWLQLLQLENVYLQFVNNKCRSVSIVFPVISPQERHKSWHKGSGRKKRDKHCCSQYDVGKYNVVFALGLGLAGAGFLLGWTIGWILPTW</sequence>
<proteinExistence type="predicted"/>
<dbReference type="AlphaFoldDB" id="A0ABD3BXL5"/>
<accession>A0ABD3BXL5</accession>